<dbReference type="Pfam" id="PF02359">
    <property type="entry name" value="CDC48_N"/>
    <property type="match status" value="1"/>
</dbReference>
<dbReference type="Gene3D" id="3.10.330.10">
    <property type="match status" value="1"/>
</dbReference>
<sequence length="263" mass="29256">MTISSAALQPMTLFINTPNRLLVDEAAADDKSVATLNSNTMEVLGLFRGRTVTIRGKQRRNTVLISLSSDDVEEGRVQLNKFARSNLRVKLGDLVGVHPCLDIKYGKRVDILPFDDSVEGLSGNIFDVYLKPYFLEAYRPVRKGNTFFVRGGMHTVEFKVMETDPAEFCIVAQDTVIHTEGDPVEREDEESNLNDDIGGCRKQMAQIRELVELPLRHPQLFKSIGIKPPRGILIFGLPGTGKTLMAGAPRISTPVPYRLLDVD</sequence>
<accession>A0AAW0CQP9</accession>
<dbReference type="Proteomes" id="UP001362999">
    <property type="component" value="Unassembled WGS sequence"/>
</dbReference>
<evidence type="ECO:0000313" key="5">
    <source>
        <dbReference type="EMBL" id="KAK7041277.1"/>
    </source>
</evidence>
<dbReference type="GO" id="GO:0051301">
    <property type="term" value="P:cell division"/>
    <property type="evidence" value="ECO:0007669"/>
    <property type="project" value="UniProtKB-KW"/>
</dbReference>
<dbReference type="SUPFAM" id="SSF54585">
    <property type="entry name" value="Cdc48 domain 2-like"/>
    <property type="match status" value="1"/>
</dbReference>
<keyword evidence="5" id="KW-0131">Cell cycle</keyword>
<dbReference type="EMBL" id="JAWWNJ010000014">
    <property type="protein sequence ID" value="KAK7041277.1"/>
    <property type="molecule type" value="Genomic_DNA"/>
</dbReference>
<organism evidence="5 6">
    <name type="scientific">Favolaschia claudopus</name>
    <dbReference type="NCBI Taxonomy" id="2862362"/>
    <lineage>
        <taxon>Eukaryota</taxon>
        <taxon>Fungi</taxon>
        <taxon>Dikarya</taxon>
        <taxon>Basidiomycota</taxon>
        <taxon>Agaricomycotina</taxon>
        <taxon>Agaricomycetes</taxon>
        <taxon>Agaricomycetidae</taxon>
        <taxon>Agaricales</taxon>
        <taxon>Marasmiineae</taxon>
        <taxon>Mycenaceae</taxon>
        <taxon>Favolaschia</taxon>
    </lineage>
</organism>
<dbReference type="InterPro" id="IPR029067">
    <property type="entry name" value="CDC48_domain_2-like_sf"/>
</dbReference>
<dbReference type="SUPFAM" id="SSF52540">
    <property type="entry name" value="P-loop containing nucleoside triphosphate hydrolases"/>
    <property type="match status" value="1"/>
</dbReference>
<dbReference type="InterPro" id="IPR003338">
    <property type="entry name" value="CDC4_N-term_subdom"/>
</dbReference>
<evidence type="ECO:0000256" key="2">
    <source>
        <dbReference type="ARBA" id="ARBA00022840"/>
    </source>
</evidence>
<dbReference type="PANTHER" id="PTHR23073">
    <property type="entry name" value="26S PROTEASOME REGULATORY SUBUNIT"/>
    <property type="match status" value="1"/>
</dbReference>
<dbReference type="GO" id="GO:0005524">
    <property type="term" value="F:ATP binding"/>
    <property type="evidence" value="ECO:0007669"/>
    <property type="project" value="UniProtKB-KW"/>
</dbReference>
<dbReference type="SMART" id="SM01073">
    <property type="entry name" value="CDC48_N"/>
    <property type="match status" value="1"/>
</dbReference>
<dbReference type="Gene3D" id="2.40.40.20">
    <property type="match status" value="1"/>
</dbReference>
<evidence type="ECO:0000256" key="1">
    <source>
        <dbReference type="ARBA" id="ARBA00022741"/>
    </source>
</evidence>
<protein>
    <submittedName>
        <fullName evidence="5">Cell division cycle protein 48-like protein</fullName>
    </submittedName>
</protein>
<keyword evidence="1" id="KW-0547">Nucleotide-binding</keyword>
<keyword evidence="2" id="KW-0067">ATP-binding</keyword>
<keyword evidence="5" id="KW-0132">Cell division</keyword>
<feature type="domain" description="CDC48 N-terminal subdomain" evidence="4">
    <location>
        <begin position="20"/>
        <end position="103"/>
    </location>
</feature>
<dbReference type="FunFam" id="3.10.330.10:FF:000001">
    <property type="entry name" value="Cell division control 48"/>
    <property type="match status" value="1"/>
</dbReference>
<gene>
    <name evidence="5" type="ORF">R3P38DRAFT_3453627</name>
</gene>
<evidence type="ECO:0000259" key="4">
    <source>
        <dbReference type="SMART" id="SM01073"/>
    </source>
</evidence>
<dbReference type="InterPro" id="IPR050221">
    <property type="entry name" value="26S_Proteasome_ATPase"/>
</dbReference>
<dbReference type="FunFam" id="3.40.50.300:FF:002861">
    <property type="entry name" value="Cell division control protein 48 homolog E"/>
    <property type="match status" value="1"/>
</dbReference>
<proteinExistence type="predicted"/>
<dbReference type="SMART" id="SM01072">
    <property type="entry name" value="CDC48_2"/>
    <property type="match status" value="1"/>
</dbReference>
<dbReference type="InterPro" id="IPR004201">
    <property type="entry name" value="Cdc48_dom2"/>
</dbReference>
<name>A0AAW0CQP9_9AGAR</name>
<dbReference type="InterPro" id="IPR027417">
    <property type="entry name" value="P-loop_NTPase"/>
</dbReference>
<dbReference type="SUPFAM" id="SSF50692">
    <property type="entry name" value="ADC-like"/>
    <property type="match status" value="1"/>
</dbReference>
<dbReference type="FunFam" id="2.40.40.20:FF:000003">
    <property type="entry name" value="Transitional endoplasmic reticulum ATPase"/>
    <property type="match status" value="1"/>
</dbReference>
<keyword evidence="6" id="KW-1185">Reference proteome</keyword>
<dbReference type="InterPro" id="IPR009010">
    <property type="entry name" value="Asp_de-COase-like_dom_sf"/>
</dbReference>
<reference evidence="5 6" key="1">
    <citation type="journal article" date="2024" name="J Genomics">
        <title>Draft genome sequencing and assembly of Favolaschia claudopus CIRM-BRFM 2984 isolated from oak limbs.</title>
        <authorList>
            <person name="Navarro D."/>
            <person name="Drula E."/>
            <person name="Chaduli D."/>
            <person name="Cazenave R."/>
            <person name="Ahrendt S."/>
            <person name="Wang J."/>
            <person name="Lipzen A."/>
            <person name="Daum C."/>
            <person name="Barry K."/>
            <person name="Grigoriev I.V."/>
            <person name="Favel A."/>
            <person name="Rosso M.N."/>
            <person name="Martin F."/>
        </authorList>
    </citation>
    <scope>NUCLEOTIDE SEQUENCE [LARGE SCALE GENOMIC DNA]</scope>
    <source>
        <strain evidence="5 6">CIRM-BRFM 2984</strain>
    </source>
</reference>
<evidence type="ECO:0000313" key="6">
    <source>
        <dbReference type="Proteomes" id="UP001362999"/>
    </source>
</evidence>
<dbReference type="Gene3D" id="3.40.50.300">
    <property type="entry name" value="P-loop containing nucleotide triphosphate hydrolases"/>
    <property type="match status" value="1"/>
</dbReference>
<feature type="domain" description="CDC48" evidence="3">
    <location>
        <begin position="120"/>
        <end position="186"/>
    </location>
</feature>
<dbReference type="AlphaFoldDB" id="A0AAW0CQP9"/>
<dbReference type="Pfam" id="PF02933">
    <property type="entry name" value="CDC48_2"/>
    <property type="match status" value="1"/>
</dbReference>
<comment type="caution">
    <text evidence="5">The sequence shown here is derived from an EMBL/GenBank/DDBJ whole genome shotgun (WGS) entry which is preliminary data.</text>
</comment>
<evidence type="ECO:0000259" key="3">
    <source>
        <dbReference type="SMART" id="SM01072"/>
    </source>
</evidence>